<dbReference type="Pfam" id="PF01863">
    <property type="entry name" value="YgjP-like"/>
    <property type="match status" value="1"/>
</dbReference>
<keyword evidence="4" id="KW-1185">Reference proteome</keyword>
<proteinExistence type="predicted"/>
<dbReference type="PANTHER" id="PTHR30399">
    <property type="entry name" value="UNCHARACTERIZED PROTEIN YGJP"/>
    <property type="match status" value="1"/>
</dbReference>
<reference evidence="3" key="1">
    <citation type="submission" date="2022-04" db="EMBL/GenBank/DDBJ databases">
        <title>Complete genome of Methanoplanus endosymbiosus DSM 3599.</title>
        <authorList>
            <person name="Chen S.-C."/>
            <person name="You Y.-T."/>
            <person name="Zhou Y.-Z."/>
            <person name="Lai M.-C."/>
        </authorList>
    </citation>
    <scope>NUCLEOTIDE SEQUENCE</scope>
    <source>
        <strain evidence="3">DSM 3599</strain>
    </source>
</reference>
<dbReference type="InterPro" id="IPR002725">
    <property type="entry name" value="YgjP-like_metallopeptidase"/>
</dbReference>
<gene>
    <name evidence="3" type="ORF">L6E24_03765</name>
</gene>
<feature type="domain" description="YgjP-like metallopeptidase" evidence="2">
    <location>
        <begin position="610"/>
        <end position="818"/>
    </location>
</feature>
<dbReference type="InterPro" id="IPR053136">
    <property type="entry name" value="UTP_pyrophosphatase-like"/>
</dbReference>
<dbReference type="Proteomes" id="UP001060368">
    <property type="component" value="Chromosome"/>
</dbReference>
<feature type="region of interest" description="Disordered" evidence="1">
    <location>
        <begin position="120"/>
        <end position="149"/>
    </location>
</feature>
<dbReference type="KEGG" id="mend:L6E24_03765"/>
<name>A0A9E7THM8_9EURY</name>
<dbReference type="RefSeq" id="WP_257743391.1">
    <property type="nucleotide sequence ID" value="NZ_CP096115.1"/>
</dbReference>
<dbReference type="GeneID" id="74306783"/>
<organism evidence="3 4">
    <name type="scientific">Methanoplanus endosymbiosus</name>
    <dbReference type="NCBI Taxonomy" id="33865"/>
    <lineage>
        <taxon>Archaea</taxon>
        <taxon>Methanobacteriati</taxon>
        <taxon>Methanobacteriota</taxon>
        <taxon>Stenosarchaea group</taxon>
        <taxon>Methanomicrobia</taxon>
        <taxon>Methanomicrobiales</taxon>
        <taxon>Methanomicrobiaceae</taxon>
        <taxon>Methanoplanus</taxon>
    </lineage>
</organism>
<protein>
    <submittedName>
        <fullName evidence="3">M48 family metallopeptidase</fullName>
    </submittedName>
</protein>
<feature type="compositionally biased region" description="Basic and acidic residues" evidence="1">
    <location>
        <begin position="125"/>
        <end position="142"/>
    </location>
</feature>
<dbReference type="CDD" id="cd07344">
    <property type="entry name" value="M48_yhfN_like"/>
    <property type="match status" value="1"/>
</dbReference>
<accession>A0A9E7THM8</accession>
<dbReference type="PANTHER" id="PTHR30399:SF1">
    <property type="entry name" value="UTP PYROPHOSPHATASE"/>
    <property type="match status" value="1"/>
</dbReference>
<sequence>MYKTEYIEGRDEIGIEFRGENKVLVFSPPKFNEEEIRILLMALTPMIKSNLLTINSLKSLQRGFTRLSRVFGKNPVPGMSLSDSWHKVPVSAEDAELIIAGEKIKNPAFVKSEQKGLFSFGNVAEPEKGDKENNSQRSHNDSSDPNPAEMRLNEIFERYTLKTIDERLNDAKEEKRKENAKMMPDNYDGADSSLFSSGTIHIADAEIQVTVRCGTGHKNIGIEIKKGPEILITAPAGVIEEDITGFLKANKDWISEKFILLKYAGIESRTDGCIEYDGVTYSYTVRYSRKVKGFEFKTLKGGIIEVTSPRYTKTDDIEAAVLDHISNIHEHLRGSGKNPDEDIDFRKLHEGLFKVSGREIPYIVKYNSRLRSAGVEIKEGPKLVVNVPSGVGRDFISGTLEMNAEWIYDNYQLVEKAGVNGRSEHTLTYNGEIYSYTVRYLKRSKNIRINIKEGGIIEVSAPLHADVQEVERIVSESAPEIHEKIGRLKAFTAGNLGNIPEPKVEMPSYEPGTCEGTFRVSGRDIPFTVEYGSRFRKVRIKIRNGPKLIVTAPFGAEEKEIYSVLKYNRQWIAENYPLVEKAGVDSRTDHTITYNGETYSYTVKYSKRAKKFSIKILEDDTVEVIVPFSAAPEDVEKMVTDNAAFIHKTISNEERKTAKRIGFYNGAPFYIKGKKVKIRAVKSHKMRKPELKKGYLTVTIPKDAIDENYCIEQEVTEYMQDLTRQEVRKYLPKYSKIFGISVPDIEICYSKSFWGQCKPGINLVKFNERLAMVSGHLTEYIVAHELCHYHHPNHSKRFYSTLREAMPESDMRKEEMKNYRIELLKEH</sequence>
<dbReference type="Gene3D" id="3.30.2010.10">
    <property type="entry name" value="Metalloproteases ('zincins'), catalytic domain"/>
    <property type="match status" value="1"/>
</dbReference>
<evidence type="ECO:0000256" key="1">
    <source>
        <dbReference type="SAM" id="MobiDB-lite"/>
    </source>
</evidence>
<dbReference type="EMBL" id="CP096115">
    <property type="protein sequence ID" value="UUX93252.1"/>
    <property type="molecule type" value="Genomic_DNA"/>
</dbReference>
<evidence type="ECO:0000313" key="4">
    <source>
        <dbReference type="Proteomes" id="UP001060368"/>
    </source>
</evidence>
<evidence type="ECO:0000259" key="2">
    <source>
        <dbReference type="Pfam" id="PF01863"/>
    </source>
</evidence>
<dbReference type="AlphaFoldDB" id="A0A9E7THM8"/>
<evidence type="ECO:0000313" key="3">
    <source>
        <dbReference type="EMBL" id="UUX93252.1"/>
    </source>
</evidence>